<evidence type="ECO:0000256" key="5">
    <source>
        <dbReference type="ARBA" id="ARBA00023136"/>
    </source>
</evidence>
<dbReference type="PANTHER" id="PTHR33885">
    <property type="entry name" value="PHAGE SHOCK PROTEIN C"/>
    <property type="match status" value="1"/>
</dbReference>
<dbReference type="InterPro" id="IPR052027">
    <property type="entry name" value="PspC"/>
</dbReference>
<dbReference type="GO" id="GO:0005886">
    <property type="term" value="C:plasma membrane"/>
    <property type="evidence" value="ECO:0007669"/>
    <property type="project" value="UniProtKB-SubCell"/>
</dbReference>
<reference evidence="8 9" key="1">
    <citation type="submission" date="2017-09" db="EMBL/GenBank/DDBJ databases">
        <title>Large-scale bioinformatics analysis of Bacillus genomes uncovers conserved roles of natural products in bacterial physiology.</title>
        <authorList>
            <consortium name="Agbiome Team Llc"/>
            <person name="Bleich R.M."/>
            <person name="Grubbs K.J."/>
            <person name="Santa Maria K.C."/>
            <person name="Allen S.E."/>
            <person name="Farag S."/>
            <person name="Shank E.A."/>
            <person name="Bowers A."/>
        </authorList>
    </citation>
    <scope>NUCLEOTIDE SEQUENCE [LARGE SCALE GENOMIC DNA]</scope>
    <source>
        <strain evidence="8 9">AFS092789</strain>
    </source>
</reference>
<dbReference type="Proteomes" id="UP000219922">
    <property type="component" value="Unassembled WGS sequence"/>
</dbReference>
<protein>
    <recommendedName>
        <fullName evidence="7">Phage shock protein PspC N-terminal domain-containing protein</fullName>
    </recommendedName>
</protein>
<gene>
    <name evidence="8" type="ORF">CON36_32095</name>
</gene>
<evidence type="ECO:0000256" key="2">
    <source>
        <dbReference type="ARBA" id="ARBA00022475"/>
    </source>
</evidence>
<dbReference type="PANTHER" id="PTHR33885:SF3">
    <property type="entry name" value="PHAGE SHOCK PROTEIN C"/>
    <property type="match status" value="1"/>
</dbReference>
<keyword evidence="2" id="KW-1003">Cell membrane</keyword>
<evidence type="ECO:0000259" key="7">
    <source>
        <dbReference type="Pfam" id="PF04024"/>
    </source>
</evidence>
<name>A0A9X6STZ2_BACCE</name>
<dbReference type="EMBL" id="NVMX01000118">
    <property type="protein sequence ID" value="PDZ94763.1"/>
    <property type="molecule type" value="Genomic_DNA"/>
</dbReference>
<evidence type="ECO:0000256" key="1">
    <source>
        <dbReference type="ARBA" id="ARBA00004162"/>
    </source>
</evidence>
<keyword evidence="5 6" id="KW-0472">Membrane</keyword>
<evidence type="ECO:0000313" key="9">
    <source>
        <dbReference type="Proteomes" id="UP000219922"/>
    </source>
</evidence>
<evidence type="ECO:0000256" key="4">
    <source>
        <dbReference type="ARBA" id="ARBA00022989"/>
    </source>
</evidence>
<evidence type="ECO:0000256" key="3">
    <source>
        <dbReference type="ARBA" id="ARBA00022692"/>
    </source>
</evidence>
<comment type="subcellular location">
    <subcellularLocation>
        <location evidence="1">Cell membrane</location>
        <topology evidence="1">Single-pass membrane protein</topology>
    </subcellularLocation>
</comment>
<accession>A0A9X6STZ2</accession>
<proteinExistence type="predicted"/>
<feature type="transmembrane region" description="Helical" evidence="6">
    <location>
        <begin position="34"/>
        <end position="58"/>
    </location>
</feature>
<dbReference type="AlphaFoldDB" id="A0A9X6STZ2"/>
<evidence type="ECO:0000256" key="6">
    <source>
        <dbReference type="SAM" id="Phobius"/>
    </source>
</evidence>
<keyword evidence="3 6" id="KW-0812">Transmembrane</keyword>
<comment type="caution">
    <text evidence="8">The sequence shown here is derived from an EMBL/GenBank/DDBJ whole genome shotgun (WGS) entry which is preliminary data.</text>
</comment>
<organism evidence="8 9">
    <name type="scientific">Bacillus cereus</name>
    <dbReference type="NCBI Taxonomy" id="1396"/>
    <lineage>
        <taxon>Bacteria</taxon>
        <taxon>Bacillati</taxon>
        <taxon>Bacillota</taxon>
        <taxon>Bacilli</taxon>
        <taxon>Bacillales</taxon>
        <taxon>Bacillaceae</taxon>
        <taxon>Bacillus</taxon>
        <taxon>Bacillus cereus group</taxon>
    </lineage>
</organism>
<dbReference type="Pfam" id="PF04024">
    <property type="entry name" value="PspC"/>
    <property type="match status" value="1"/>
</dbReference>
<feature type="domain" description="Phage shock protein PspC N-terminal" evidence="7">
    <location>
        <begin position="3"/>
        <end position="61"/>
    </location>
</feature>
<dbReference type="InterPro" id="IPR007168">
    <property type="entry name" value="Phageshock_PspC_N"/>
</dbReference>
<keyword evidence="4 6" id="KW-1133">Transmembrane helix</keyword>
<evidence type="ECO:0000313" key="8">
    <source>
        <dbReference type="EMBL" id="PDZ94763.1"/>
    </source>
</evidence>
<sequence length="81" mass="8906">MKRKLFRSRSDKQLSGVLGGIGALTNIDATILRIVFALFTLFTGVITGVFVYIIFALIMPIEPKHTDVIEVKAEEPEKAGV</sequence>
<dbReference type="RefSeq" id="WP_098006694.1">
    <property type="nucleotide sequence ID" value="NZ_NUJB01000041.1"/>
</dbReference>